<accession>A0A2T5HTY3</accession>
<reference evidence="1 2" key="1">
    <citation type="submission" date="2018-04" db="EMBL/GenBank/DDBJ databases">
        <title>Genomic Encyclopedia of Archaeal and Bacterial Type Strains, Phase II (KMG-II): from individual species to whole genera.</title>
        <authorList>
            <person name="Goeker M."/>
        </authorList>
    </citation>
    <scope>NUCLEOTIDE SEQUENCE [LARGE SCALE GENOMIC DNA]</scope>
    <source>
        <strain evidence="1 2">DSM 100434</strain>
    </source>
</reference>
<protein>
    <submittedName>
        <fullName evidence="1">Uncharacterized protein</fullName>
    </submittedName>
</protein>
<dbReference type="EMBL" id="QAOH01000003">
    <property type="protein sequence ID" value="PTQ74996.1"/>
    <property type="molecule type" value="Genomic_DNA"/>
</dbReference>
<comment type="caution">
    <text evidence="1">The sequence shown here is derived from an EMBL/GenBank/DDBJ whole genome shotgun (WGS) entry which is preliminary data.</text>
</comment>
<dbReference type="OrthoDB" id="9797500at2"/>
<evidence type="ECO:0000313" key="1">
    <source>
        <dbReference type="EMBL" id="PTQ74996.1"/>
    </source>
</evidence>
<dbReference type="Proteomes" id="UP000244077">
    <property type="component" value="Unassembled WGS sequence"/>
</dbReference>
<dbReference type="AlphaFoldDB" id="A0A2T5HTY3"/>
<name>A0A2T5HTY3_9RHOB</name>
<gene>
    <name evidence="1" type="ORF">C8N42_103289</name>
</gene>
<organism evidence="1 2">
    <name type="scientific">Celeribacter persicus</name>
    <dbReference type="NCBI Taxonomy" id="1651082"/>
    <lineage>
        <taxon>Bacteria</taxon>
        <taxon>Pseudomonadati</taxon>
        <taxon>Pseudomonadota</taxon>
        <taxon>Alphaproteobacteria</taxon>
        <taxon>Rhodobacterales</taxon>
        <taxon>Roseobacteraceae</taxon>
        <taxon>Celeribacter</taxon>
    </lineage>
</organism>
<keyword evidence="2" id="KW-1185">Reference proteome</keyword>
<dbReference type="RefSeq" id="WP_107815648.1">
    <property type="nucleotide sequence ID" value="NZ_QAOH01000003.1"/>
</dbReference>
<evidence type="ECO:0000313" key="2">
    <source>
        <dbReference type="Proteomes" id="UP000244077"/>
    </source>
</evidence>
<sequence>MELILVIGDSSLLLPRYITIPELHEFLPEQAVVFEMPWYSRTAGRYYHERLLEFEADRRLEAASLALEVESSGDHWPVLIFPSALDSQVMAERVAAMLRQMKTHLGSRRLTVHPYRVTMTDMAAITEPPAHFAVFQTLRNEEIVISDLSSIRLTPASPNIPGSMAANQWASGNLSSFCKHLERRGLSPESHDRAISLLAERHAFMSKSGMRPSMMNPDKLLESLADIYVNKFCGLSG</sequence>
<proteinExistence type="predicted"/>